<name>W1NDN1_AMBTC</name>
<dbReference type="AlphaFoldDB" id="W1NDN1"/>
<accession>W1NDN1</accession>
<dbReference type="STRING" id="13333.W1NDN1"/>
<gene>
    <name evidence="1" type="ORF">AMTR_s00132p00056770</name>
</gene>
<evidence type="ECO:0000313" key="2">
    <source>
        <dbReference type="Proteomes" id="UP000017836"/>
    </source>
</evidence>
<reference evidence="2" key="1">
    <citation type="journal article" date="2013" name="Science">
        <title>The Amborella genome and the evolution of flowering plants.</title>
        <authorList>
            <consortium name="Amborella Genome Project"/>
        </authorList>
    </citation>
    <scope>NUCLEOTIDE SEQUENCE [LARGE SCALE GENOMIC DNA]</scope>
</reference>
<dbReference type="Gramene" id="ERM93461">
    <property type="protein sequence ID" value="ERM93461"/>
    <property type="gene ID" value="AMTR_s00132p00056770"/>
</dbReference>
<evidence type="ECO:0000313" key="1">
    <source>
        <dbReference type="EMBL" id="ERM93461.1"/>
    </source>
</evidence>
<sequence length="55" mass="6075">MLVLDSHCWIPLLPVGITIRVGNDDSHDDLTPPSSSMEHPPIAVFFDDSMVCQQP</sequence>
<dbReference type="Proteomes" id="UP000017836">
    <property type="component" value="Unassembled WGS sequence"/>
</dbReference>
<dbReference type="EMBL" id="KI397698">
    <property type="protein sequence ID" value="ERM93461.1"/>
    <property type="molecule type" value="Genomic_DNA"/>
</dbReference>
<proteinExistence type="predicted"/>
<organism evidence="1 2">
    <name type="scientific">Amborella trichopoda</name>
    <dbReference type="NCBI Taxonomy" id="13333"/>
    <lineage>
        <taxon>Eukaryota</taxon>
        <taxon>Viridiplantae</taxon>
        <taxon>Streptophyta</taxon>
        <taxon>Embryophyta</taxon>
        <taxon>Tracheophyta</taxon>
        <taxon>Spermatophyta</taxon>
        <taxon>Magnoliopsida</taxon>
        <taxon>Amborellales</taxon>
        <taxon>Amborellaceae</taxon>
        <taxon>Amborella</taxon>
    </lineage>
</organism>
<dbReference type="HOGENOM" id="CLU_3035053_0_0_1"/>
<protein>
    <submittedName>
        <fullName evidence="1">Uncharacterized protein</fullName>
    </submittedName>
</protein>
<keyword evidence="2" id="KW-1185">Reference proteome</keyword>
<dbReference type="eggNOG" id="KOG2069">
    <property type="taxonomic scope" value="Eukaryota"/>
</dbReference>